<dbReference type="InterPro" id="IPR024535">
    <property type="entry name" value="RHGA/B-epi-like_pectate_lyase"/>
</dbReference>
<dbReference type="AlphaFoldDB" id="A0A367YR07"/>
<accession>A0A367YR07</accession>
<sequence length="685" mass="71980">MWDSSGVPITELDSGPLGIWPGPKIQGHVTVMVKSGDAPALPWQTNEAAQRAMVKADAAEGRVSSFEPRVDKAVTDASLALQLAEEATLPSVELVDARIQESGLPAAVTDAVQRAQAAETVAAAAGGEANEAATGVAAMRPRNSGRAVGQGELIFNVRDFGAVGNNTTNDSAAVQAALTAAAGNRLVWPAGTYLIAQTLSGLHQVRHEGPGQIVRGSVTFYPAPKKSQPNRLYVHPTSVNASDTNDGITSITPFKTVQAAFNALVNYGPVLDGEWTIQLAAGIYDEAVRVPENLRSVSPVTMHGPDVGGHPNVPTARFSRGAGAAYLGLRVYSPIELTVKDVKFSDYNGTSSSGGIGAANGAVVNAVNVHAFRCFYGLTSQGARLDAKGGIIEDCGRLPDGSGVGAGIRSLMLSRHSIGTQNAGTLALGPIIKGCRYGVYAQESSTGHVDYVTFEDNEDAVVLRVNSRANLTGSSFARNWRDVRADGNSHAFFFDPVFGTGANESQVHLLSNTGAEVTGAAYFTDRDPAYAVVPKTLQTMYPNQSIKATTTTLIHRNELKAPFWRNISTGLTGGKTVRVRVIGELIGTAGTKRVNLRLGDSTPASIVFTAVETGPFEVVGTIFFRDIASQLIHCSGTRHLGTSVRHAVVPATEAMTADTWAQVDGQVENTADTLLIHAVELGWTG</sequence>
<proteinExistence type="predicted"/>
<evidence type="ECO:0000313" key="2">
    <source>
        <dbReference type="EMBL" id="RCK68258.1"/>
    </source>
</evidence>
<dbReference type="InterPro" id="IPR011050">
    <property type="entry name" value="Pectin_lyase_fold/virulence"/>
</dbReference>
<dbReference type="InterPro" id="IPR012334">
    <property type="entry name" value="Pectin_lyas_fold"/>
</dbReference>
<evidence type="ECO:0000259" key="1">
    <source>
        <dbReference type="Pfam" id="PF12708"/>
    </source>
</evidence>
<evidence type="ECO:0000313" key="3">
    <source>
        <dbReference type="Proteomes" id="UP000252770"/>
    </source>
</evidence>
<comment type="caution">
    <text evidence="2">The sequence shown here is derived from an EMBL/GenBank/DDBJ whole genome shotgun (WGS) entry which is preliminary data.</text>
</comment>
<gene>
    <name evidence="2" type="ORF">DT076_16550</name>
</gene>
<keyword evidence="3" id="KW-1185">Reference proteome</keyword>
<dbReference type="Proteomes" id="UP000252770">
    <property type="component" value="Unassembled WGS sequence"/>
</dbReference>
<protein>
    <recommendedName>
        <fullName evidence="1">Rhamnogalacturonase A/B/Epimerase-like pectate lyase domain-containing protein</fullName>
    </recommendedName>
</protein>
<dbReference type="SUPFAM" id="SSF51126">
    <property type="entry name" value="Pectin lyase-like"/>
    <property type="match status" value="2"/>
</dbReference>
<organism evidence="2 3">
    <name type="scientific">Desertihabitans brevis</name>
    <dbReference type="NCBI Taxonomy" id="2268447"/>
    <lineage>
        <taxon>Bacteria</taxon>
        <taxon>Bacillati</taxon>
        <taxon>Actinomycetota</taxon>
        <taxon>Actinomycetes</taxon>
        <taxon>Propionibacteriales</taxon>
        <taxon>Propionibacteriaceae</taxon>
        <taxon>Desertihabitans</taxon>
    </lineage>
</organism>
<dbReference type="Pfam" id="PF12708">
    <property type="entry name" value="Pect-lyase_RHGA_epim"/>
    <property type="match status" value="1"/>
</dbReference>
<dbReference type="Gene3D" id="2.160.20.10">
    <property type="entry name" value="Single-stranded right-handed beta-helix, Pectin lyase-like"/>
    <property type="match status" value="1"/>
</dbReference>
<name>A0A367YR07_9ACTN</name>
<feature type="domain" description="Rhamnogalacturonase A/B/Epimerase-like pectate lyase" evidence="1">
    <location>
        <begin position="154"/>
        <end position="200"/>
    </location>
</feature>
<dbReference type="EMBL" id="QOUI01000012">
    <property type="protein sequence ID" value="RCK68258.1"/>
    <property type="molecule type" value="Genomic_DNA"/>
</dbReference>
<reference evidence="2 3" key="1">
    <citation type="submission" date="2018-07" db="EMBL/GenBank/DDBJ databases">
        <title>Desertimonas flava gen. nov. sp. nov.</title>
        <authorList>
            <person name="Liu S."/>
        </authorList>
    </citation>
    <scope>NUCLEOTIDE SEQUENCE [LARGE SCALE GENOMIC DNA]</scope>
    <source>
        <strain evidence="2 3">16Sb5-5</strain>
    </source>
</reference>